<dbReference type="GO" id="GO:0008270">
    <property type="term" value="F:zinc ion binding"/>
    <property type="evidence" value="ECO:0007669"/>
    <property type="project" value="InterPro"/>
</dbReference>
<evidence type="ECO:0000313" key="9">
    <source>
        <dbReference type="Proteomes" id="UP000249299"/>
    </source>
</evidence>
<feature type="region of interest" description="Disordered" evidence="6">
    <location>
        <begin position="376"/>
        <end position="416"/>
    </location>
</feature>
<dbReference type="OrthoDB" id="223957at2"/>
<organism evidence="8 9">
    <name type="scientific">Rhodobium orientis</name>
    <dbReference type="NCBI Taxonomy" id="34017"/>
    <lineage>
        <taxon>Bacteria</taxon>
        <taxon>Pseudomonadati</taxon>
        <taxon>Pseudomonadota</taxon>
        <taxon>Alphaproteobacteria</taxon>
        <taxon>Hyphomicrobiales</taxon>
        <taxon>Rhodobiaceae</taxon>
        <taxon>Rhodobium</taxon>
    </lineage>
</organism>
<dbReference type="CDD" id="cd04277">
    <property type="entry name" value="ZnMc_serralysin_like"/>
    <property type="match status" value="1"/>
</dbReference>
<evidence type="ECO:0000313" key="8">
    <source>
        <dbReference type="EMBL" id="RAI27358.1"/>
    </source>
</evidence>
<evidence type="ECO:0000256" key="2">
    <source>
        <dbReference type="ARBA" id="ARBA00004613"/>
    </source>
</evidence>
<dbReference type="InterPro" id="IPR011049">
    <property type="entry name" value="Serralysin-like_metalloprot_C"/>
</dbReference>
<accession>A0A327JVZ1</accession>
<dbReference type="InterPro" id="IPR006026">
    <property type="entry name" value="Peptidase_Metallo"/>
</dbReference>
<feature type="compositionally biased region" description="Gly residues" evidence="6">
    <location>
        <begin position="393"/>
        <end position="414"/>
    </location>
</feature>
<dbReference type="PANTHER" id="PTHR38340:SF1">
    <property type="entry name" value="S-LAYER PROTEIN"/>
    <property type="match status" value="1"/>
</dbReference>
<evidence type="ECO:0000256" key="5">
    <source>
        <dbReference type="ARBA" id="ARBA00022737"/>
    </source>
</evidence>
<dbReference type="InterPro" id="IPR018511">
    <property type="entry name" value="Hemolysin-typ_Ca-bd_CS"/>
</dbReference>
<dbReference type="AlphaFoldDB" id="A0A327JVZ1"/>
<proteinExistence type="inferred from homology"/>
<dbReference type="SUPFAM" id="SSF51120">
    <property type="entry name" value="beta-Roll"/>
    <property type="match status" value="2"/>
</dbReference>
<dbReference type="Gene3D" id="2.150.10.10">
    <property type="entry name" value="Serralysin-like metalloprotease, C-terminal"/>
    <property type="match status" value="3"/>
</dbReference>
<dbReference type="SUPFAM" id="SSF55486">
    <property type="entry name" value="Metalloproteases ('zincins'), catalytic domain"/>
    <property type="match status" value="1"/>
</dbReference>
<dbReference type="GO" id="GO:0005615">
    <property type="term" value="C:extracellular space"/>
    <property type="evidence" value="ECO:0007669"/>
    <property type="project" value="InterPro"/>
</dbReference>
<dbReference type="Pfam" id="PF08548">
    <property type="entry name" value="Peptidase_M10_C"/>
    <property type="match status" value="1"/>
</dbReference>
<dbReference type="GO" id="GO:0005509">
    <property type="term" value="F:calcium ion binding"/>
    <property type="evidence" value="ECO:0007669"/>
    <property type="project" value="InterPro"/>
</dbReference>
<protein>
    <recommendedName>
        <fullName evidence="7">Peptidase metallopeptidase domain-containing protein</fullName>
    </recommendedName>
</protein>
<dbReference type="SMART" id="SM00235">
    <property type="entry name" value="ZnMc"/>
    <property type="match status" value="1"/>
</dbReference>
<evidence type="ECO:0000256" key="4">
    <source>
        <dbReference type="ARBA" id="ARBA00022525"/>
    </source>
</evidence>
<gene>
    <name evidence="8" type="ORF">CH339_10495</name>
</gene>
<dbReference type="GO" id="GO:0008237">
    <property type="term" value="F:metallopeptidase activity"/>
    <property type="evidence" value="ECO:0007669"/>
    <property type="project" value="InterPro"/>
</dbReference>
<comment type="cofactor">
    <cofactor evidence="1">
        <name>Ca(2+)</name>
        <dbReference type="ChEBI" id="CHEBI:29108"/>
    </cofactor>
</comment>
<keyword evidence="9" id="KW-1185">Reference proteome</keyword>
<dbReference type="Gene3D" id="3.40.390.10">
    <property type="entry name" value="Collagenase (Catalytic Domain)"/>
    <property type="match status" value="1"/>
</dbReference>
<dbReference type="RefSeq" id="WP_111434313.1">
    <property type="nucleotide sequence ID" value="NZ_JACIGG010000021.1"/>
</dbReference>
<dbReference type="InterPro" id="IPR024079">
    <property type="entry name" value="MetalloPept_cat_dom_sf"/>
</dbReference>
<evidence type="ECO:0000256" key="1">
    <source>
        <dbReference type="ARBA" id="ARBA00001913"/>
    </source>
</evidence>
<evidence type="ECO:0000259" key="7">
    <source>
        <dbReference type="SMART" id="SM00235"/>
    </source>
</evidence>
<evidence type="ECO:0000256" key="3">
    <source>
        <dbReference type="ARBA" id="ARBA00009490"/>
    </source>
</evidence>
<reference evidence="8 9" key="1">
    <citation type="submission" date="2017-07" db="EMBL/GenBank/DDBJ databases">
        <title>Draft Genome Sequences of Select Purple Nonsulfur Bacteria.</title>
        <authorList>
            <person name="Lasarre B."/>
            <person name="Mckinlay J.B."/>
        </authorList>
    </citation>
    <scope>NUCLEOTIDE SEQUENCE [LARGE SCALE GENOMIC DNA]</scope>
    <source>
        <strain evidence="8 9">DSM 11290</strain>
    </source>
</reference>
<keyword evidence="5" id="KW-0677">Repeat</keyword>
<sequence length="542" mass="57172">MTATASVSSSSSAGINGVLSGTKWGVTSLTYSFPTSPSYYDYSGEKSNNFGAFNSSQKAAVKNALADFAAASNLTFNQVTETGSTEATLRYAFSDSPSAAWAYYPSTGSWGGDSWYNKSNGYFSNSKMGGWAYSTYLHETGHAVGLSHGHEGESGFPKMPASIDSTEFSVMTYHDFVGQNLNTDYGPETWGHPQSLMMYDIAAIQHMYGANYDFRSTDTFYRWEPGSGRTFVNGTSQGTPGANRIFLTIWDGGGEDTYSFTKYSDDLRIDLRPGKWTTTNSEQTALIGTEDDGTQHYARGNIANALLYKGNKDSLIENAYGGSGDDTIQGNAAENELKGNGGDDRLFGFGDSDTLAGAGGDDFLKAGGGDDRVFGGKHDDTLLGQAGNDRMNGGAGADRLFGGGGNDHMSGGSGQDLLNAKAGADTLFGGKHDDTLFGGSGNDSLNGGNGVDRLVGGSGNDTLVGGAGADDFVYGGKAGSDEIQGFEPNVDDIDLSAYKSLDHISDLTIRNDHGDTVIEFFNTTIVLDGVSKSALDNDDFIF</sequence>
<comment type="caution">
    <text evidence="8">The sequence shown here is derived from an EMBL/GenBank/DDBJ whole genome shotgun (WGS) entry which is preliminary data.</text>
</comment>
<dbReference type="PRINTS" id="PR00313">
    <property type="entry name" value="CABNDNGRPT"/>
</dbReference>
<dbReference type="PROSITE" id="PS00330">
    <property type="entry name" value="HEMOLYSIN_CALCIUM"/>
    <property type="match status" value="3"/>
</dbReference>
<dbReference type="Proteomes" id="UP000249299">
    <property type="component" value="Unassembled WGS sequence"/>
</dbReference>
<dbReference type="InterPro" id="IPR034033">
    <property type="entry name" value="Serralysin-like"/>
</dbReference>
<dbReference type="InterPro" id="IPR050557">
    <property type="entry name" value="RTX_toxin/Mannuronan_C5-epim"/>
</dbReference>
<dbReference type="PANTHER" id="PTHR38340">
    <property type="entry name" value="S-LAYER PROTEIN"/>
    <property type="match status" value="1"/>
</dbReference>
<dbReference type="Pfam" id="PF00353">
    <property type="entry name" value="HemolysinCabind"/>
    <property type="match status" value="4"/>
</dbReference>
<keyword evidence="4" id="KW-0964">Secreted</keyword>
<comment type="similarity">
    <text evidence="3">Belongs to the peptidase M10B family.</text>
</comment>
<dbReference type="GO" id="GO:0006508">
    <property type="term" value="P:proteolysis"/>
    <property type="evidence" value="ECO:0007669"/>
    <property type="project" value="InterPro"/>
</dbReference>
<dbReference type="InterPro" id="IPR001343">
    <property type="entry name" value="Hemolysn_Ca-bd"/>
</dbReference>
<comment type="subcellular location">
    <subcellularLocation>
        <location evidence="2">Secreted</location>
    </subcellularLocation>
</comment>
<evidence type="ECO:0000256" key="6">
    <source>
        <dbReference type="SAM" id="MobiDB-lite"/>
    </source>
</evidence>
<feature type="domain" description="Peptidase metallopeptidase" evidence="7">
    <location>
        <begin position="20"/>
        <end position="187"/>
    </location>
</feature>
<name>A0A327JVZ1_9HYPH</name>
<dbReference type="EMBL" id="NPEV01000019">
    <property type="protein sequence ID" value="RAI27358.1"/>
    <property type="molecule type" value="Genomic_DNA"/>
</dbReference>
<dbReference type="InterPro" id="IPR013858">
    <property type="entry name" value="Peptidase_M10B_C"/>
</dbReference>